<comment type="caution">
    <text evidence="1">The sequence shown here is derived from an EMBL/GenBank/DDBJ whole genome shotgun (WGS) entry which is preliminary data.</text>
</comment>
<dbReference type="EMBL" id="BDUF01000059">
    <property type="protein sequence ID" value="GAX90591.1"/>
    <property type="molecule type" value="Genomic_DNA"/>
</dbReference>
<reference evidence="2" key="1">
    <citation type="submission" date="2017-07" db="EMBL/GenBank/DDBJ databases">
        <title>Draft genome sequence of Effusibacillus lacus strain skLN1.</title>
        <authorList>
            <person name="Watanabe M."/>
            <person name="Kojima H."/>
            <person name="Fukui M."/>
        </authorList>
    </citation>
    <scope>NUCLEOTIDE SEQUENCE [LARGE SCALE GENOMIC DNA]</scope>
    <source>
        <strain evidence="2">skLN1</strain>
    </source>
</reference>
<proteinExistence type="predicted"/>
<accession>A0A292YNV7</accession>
<gene>
    <name evidence="1" type="ORF">EFBL_2218</name>
</gene>
<organism evidence="1 2">
    <name type="scientific">Effusibacillus lacus</name>
    <dbReference type="NCBI Taxonomy" id="1348429"/>
    <lineage>
        <taxon>Bacteria</taxon>
        <taxon>Bacillati</taxon>
        <taxon>Bacillota</taxon>
        <taxon>Bacilli</taxon>
        <taxon>Bacillales</taxon>
        <taxon>Alicyclobacillaceae</taxon>
        <taxon>Effusibacillus</taxon>
    </lineage>
</organism>
<dbReference type="Proteomes" id="UP000217785">
    <property type="component" value="Unassembled WGS sequence"/>
</dbReference>
<evidence type="ECO:0000313" key="2">
    <source>
        <dbReference type="Proteomes" id="UP000217785"/>
    </source>
</evidence>
<protein>
    <submittedName>
        <fullName evidence="1">Uncharacterized protein</fullName>
    </submittedName>
</protein>
<sequence>MSGSESEREVAKAFVQLGFYLKALNMPFTVKDIYRRAYKERLGNAYSDDWIDCLTDDPEVQECLEEPFTVYSVAKTLKEYGHAPINYALYRMIRRLDIYYSHAYVISIAQE</sequence>
<keyword evidence="2" id="KW-1185">Reference proteome</keyword>
<evidence type="ECO:0000313" key="1">
    <source>
        <dbReference type="EMBL" id="GAX90591.1"/>
    </source>
</evidence>
<name>A0A292YNV7_9BACL</name>
<dbReference type="AlphaFoldDB" id="A0A292YNV7"/>